<dbReference type="EMBL" id="AWEX01000006">
    <property type="protein sequence ID" value="KED05290.1"/>
    <property type="molecule type" value="Genomic_DNA"/>
</dbReference>
<gene>
    <name evidence="1" type="ORF">CECT5772_00606</name>
</gene>
<proteinExistence type="predicted"/>
<comment type="caution">
    <text evidence="1">The sequence shown here is derived from an EMBL/GenBank/DDBJ whole genome shotgun (WGS) entry which is preliminary data.</text>
</comment>
<dbReference type="RefSeq" id="WP_037578483.1">
    <property type="nucleotide sequence ID" value="NZ_AWEX01000006.1"/>
</dbReference>
<reference evidence="1 2" key="1">
    <citation type="journal article" date="2014" name="Int. J. Syst. Evol. Microbiol.">
        <title>Phylogenomics and the dynamic genome evolution of the genus Streptococcus.</title>
        <authorList>
            <consortium name="The Broad Institute Genome Sequencing Platform"/>
            <person name="Richards V.P."/>
            <person name="Palmer S.R."/>
            <person name="Pavinski Bitar P.D."/>
            <person name="Qin X."/>
            <person name="Weinstock G.M."/>
            <person name="Highlander S.K."/>
            <person name="Town C.D."/>
            <person name="Burne R.A."/>
            <person name="Stanhope M.J."/>
        </authorList>
    </citation>
    <scope>NUCLEOTIDE SEQUENCE [LARGE SCALE GENOMIC DNA]</scope>
    <source>
        <strain evidence="1 2">CECT 5772</strain>
    </source>
</reference>
<evidence type="ECO:0000313" key="1">
    <source>
        <dbReference type="EMBL" id="KED05290.1"/>
    </source>
</evidence>
<evidence type="ECO:0000313" key="2">
    <source>
        <dbReference type="Proteomes" id="UP000028704"/>
    </source>
</evidence>
<dbReference type="Proteomes" id="UP000028704">
    <property type="component" value="Unassembled WGS sequence"/>
</dbReference>
<dbReference type="AlphaFoldDB" id="A0A922T4Q8"/>
<accession>A0A922T4Q8</accession>
<sequence length="111" mass="12915">MIELTIKKYLDEHLDVPSFFEHQKDEPARFIILEKTSGAKQNHLLSSTFAFKSYAESLYEAALLNDKVKQVIEQLDVLPQVSGVHLNADYNFTDTATKRYRYQAVFDINHY</sequence>
<protein>
    <recommendedName>
        <fullName evidence="3">Phage protein</fullName>
    </recommendedName>
</protein>
<organism evidence="1 2">
    <name type="scientific">Streptococcus equi subsp. ruminatorum CECT 5772</name>
    <dbReference type="NCBI Taxonomy" id="1051981"/>
    <lineage>
        <taxon>Bacteria</taxon>
        <taxon>Bacillati</taxon>
        <taxon>Bacillota</taxon>
        <taxon>Bacilli</taxon>
        <taxon>Lactobacillales</taxon>
        <taxon>Streptococcaceae</taxon>
        <taxon>Streptococcus</taxon>
    </lineage>
</organism>
<evidence type="ECO:0008006" key="3">
    <source>
        <dbReference type="Google" id="ProtNLM"/>
    </source>
</evidence>
<name>A0A922T4Q8_9STRE</name>